<dbReference type="AlphaFoldDB" id="A0A8J7UQ06"/>
<dbReference type="InterPro" id="IPR055997">
    <property type="entry name" value="DUF7575"/>
</dbReference>
<dbReference type="Proteomes" id="UP000770586">
    <property type="component" value="Unassembled WGS sequence"/>
</dbReference>
<keyword evidence="2" id="KW-1133">Transmembrane helix</keyword>
<dbReference type="EMBL" id="JAGGKE010000006">
    <property type="protein sequence ID" value="MBP1901973.1"/>
    <property type="molecule type" value="Genomic_DNA"/>
</dbReference>
<organism evidence="4 5">
    <name type="scientific">Halorubrum trapanicum</name>
    <dbReference type="NCBI Taxonomy" id="29284"/>
    <lineage>
        <taxon>Archaea</taxon>
        <taxon>Methanobacteriati</taxon>
        <taxon>Methanobacteriota</taxon>
        <taxon>Stenosarchaea group</taxon>
        <taxon>Halobacteria</taxon>
        <taxon>Halobacteriales</taxon>
        <taxon>Haloferacaceae</taxon>
        <taxon>Halorubrum</taxon>
    </lineage>
</organism>
<feature type="region of interest" description="Disordered" evidence="1">
    <location>
        <begin position="109"/>
        <end position="132"/>
    </location>
</feature>
<reference evidence="4 5" key="1">
    <citation type="submission" date="2021-03" db="EMBL/GenBank/DDBJ databases">
        <title>Genomic Encyclopedia of Type Strains, Phase IV (KMG-IV): sequencing the most valuable type-strain genomes for metagenomic binning, comparative biology and taxonomic classification.</title>
        <authorList>
            <person name="Goeker M."/>
        </authorList>
    </citation>
    <scope>NUCLEOTIDE SEQUENCE [LARGE SCALE GENOMIC DNA]</scope>
    <source>
        <strain evidence="4 5">DSM 12287</strain>
    </source>
</reference>
<dbReference type="OrthoDB" id="204947at2157"/>
<feature type="transmembrane region" description="Helical" evidence="2">
    <location>
        <begin position="6"/>
        <end position="25"/>
    </location>
</feature>
<dbReference type="Pfam" id="PF24460">
    <property type="entry name" value="DUF7575"/>
    <property type="match status" value="1"/>
</dbReference>
<evidence type="ECO:0000256" key="1">
    <source>
        <dbReference type="SAM" id="MobiDB-lite"/>
    </source>
</evidence>
<keyword evidence="2" id="KW-0812">Transmembrane</keyword>
<feature type="transmembrane region" description="Helical" evidence="2">
    <location>
        <begin position="32"/>
        <end position="51"/>
    </location>
</feature>
<name>A0A8J7UQ06_9EURY</name>
<evidence type="ECO:0000313" key="5">
    <source>
        <dbReference type="Proteomes" id="UP000770586"/>
    </source>
</evidence>
<evidence type="ECO:0000313" key="4">
    <source>
        <dbReference type="EMBL" id="MBP1901973.1"/>
    </source>
</evidence>
<dbReference type="RefSeq" id="WP_209546525.1">
    <property type="nucleotide sequence ID" value="NZ_BAAADX010000002.1"/>
</dbReference>
<keyword evidence="2" id="KW-0472">Membrane</keyword>
<keyword evidence="5" id="KW-1185">Reference proteome</keyword>
<feature type="domain" description="DUF7575" evidence="3">
    <location>
        <begin position="140"/>
        <end position="165"/>
    </location>
</feature>
<gene>
    <name evidence="4" type="ORF">J2744_001656</name>
</gene>
<sequence length="172" mass="18120">MRSQLRPVLAAVLALVLPGLGHLTLRRWGRALLWHLTIVGGGVALFALYDVEPVDPFADPAAVSAAIPTDVALPVALLFALSALDAFLVGRADIAERERADAAAEAMRRRVASADGDDAPGGDQIPPSAAISGKDGETLEVACPNCGKETDADLDFCHWCTEPLPWAEADDR</sequence>
<protein>
    <recommendedName>
        <fullName evidence="3">DUF7575 domain-containing protein</fullName>
    </recommendedName>
</protein>
<evidence type="ECO:0000259" key="3">
    <source>
        <dbReference type="Pfam" id="PF24460"/>
    </source>
</evidence>
<comment type="caution">
    <text evidence="4">The sequence shown here is derived from an EMBL/GenBank/DDBJ whole genome shotgun (WGS) entry which is preliminary data.</text>
</comment>
<accession>A0A8J7UQ06</accession>
<feature type="transmembrane region" description="Helical" evidence="2">
    <location>
        <begin position="71"/>
        <end position="89"/>
    </location>
</feature>
<evidence type="ECO:0000256" key="2">
    <source>
        <dbReference type="SAM" id="Phobius"/>
    </source>
</evidence>
<proteinExistence type="predicted"/>